<keyword evidence="15" id="KW-0779">Telomere</keyword>
<dbReference type="GO" id="GO:0008800">
    <property type="term" value="F:beta-lactamase activity"/>
    <property type="evidence" value="ECO:0007669"/>
    <property type="project" value="UniProtKB-EC"/>
</dbReference>
<evidence type="ECO:0000256" key="5">
    <source>
        <dbReference type="ARBA" id="ARBA00010304"/>
    </source>
</evidence>
<evidence type="ECO:0000256" key="10">
    <source>
        <dbReference type="ARBA" id="ARBA00022722"/>
    </source>
</evidence>
<keyword evidence="8" id="KW-0963">Cytoplasm</keyword>
<dbReference type="PANTHER" id="PTHR23240">
    <property type="entry name" value="DNA CROSS-LINK REPAIR PROTEIN PSO2/SNM1-RELATED"/>
    <property type="match status" value="1"/>
</dbReference>
<evidence type="ECO:0000256" key="7">
    <source>
        <dbReference type="ARBA" id="ARBA00022454"/>
    </source>
</evidence>
<dbReference type="GO" id="GO:0031860">
    <property type="term" value="P:telomeric 3' overhang formation"/>
    <property type="evidence" value="ECO:0007669"/>
    <property type="project" value="Ensembl"/>
</dbReference>
<gene>
    <name evidence="24" type="primary">DCLRE1B</name>
</gene>
<dbReference type="GeneTree" id="ENSGT00940000158175"/>
<dbReference type="Gene3D" id="3.40.50.12650">
    <property type="match status" value="1"/>
</dbReference>
<evidence type="ECO:0000256" key="6">
    <source>
        <dbReference type="ARBA" id="ARBA00012865"/>
    </source>
</evidence>
<dbReference type="GO" id="GO:0044877">
    <property type="term" value="F:protein-containing complex binding"/>
    <property type="evidence" value="ECO:0007669"/>
    <property type="project" value="Ensembl"/>
</dbReference>
<organism evidence="24 25">
    <name type="scientific">Podarcis muralis</name>
    <name type="common">Wall lizard</name>
    <name type="synonym">Lacerta muralis</name>
    <dbReference type="NCBI Taxonomy" id="64176"/>
    <lineage>
        <taxon>Eukaryota</taxon>
        <taxon>Metazoa</taxon>
        <taxon>Chordata</taxon>
        <taxon>Craniata</taxon>
        <taxon>Vertebrata</taxon>
        <taxon>Euteleostomi</taxon>
        <taxon>Lepidosauria</taxon>
        <taxon>Squamata</taxon>
        <taxon>Bifurcata</taxon>
        <taxon>Unidentata</taxon>
        <taxon>Episquamata</taxon>
        <taxon>Laterata</taxon>
        <taxon>Lacertibaenia</taxon>
        <taxon>Lacertidae</taxon>
        <taxon>Podarcis</taxon>
    </lineage>
</organism>
<keyword evidence="17" id="KW-0206">Cytoskeleton</keyword>
<reference evidence="24" key="3">
    <citation type="submission" date="2025-09" db="UniProtKB">
        <authorList>
            <consortium name="Ensembl"/>
        </authorList>
    </citation>
    <scope>IDENTIFICATION</scope>
</reference>
<evidence type="ECO:0000256" key="16">
    <source>
        <dbReference type="ARBA" id="ARBA00023204"/>
    </source>
</evidence>
<dbReference type="GO" id="GO:0031627">
    <property type="term" value="P:telomeric loop formation"/>
    <property type="evidence" value="ECO:0007669"/>
    <property type="project" value="Ensembl"/>
</dbReference>
<dbReference type="InterPro" id="IPR036866">
    <property type="entry name" value="RibonucZ/Hydroxyglut_hydro"/>
</dbReference>
<evidence type="ECO:0000313" key="24">
    <source>
        <dbReference type="Ensembl" id="ENSPMRP00000004547.1"/>
    </source>
</evidence>
<keyword evidence="14" id="KW-0832">Ubl conjugation</keyword>
<sequence>MNGTLIAGTPIAVDFWNIRKAGRARLFFLSHMHSDHTVGLSSTWNRPIYCSPVTGQILHLRLKVAEKWIHPLEVGDSHVLALDEMQRETMTVTLIDANHCPGSVMFLFEGYFGVILYTGDFRYTPSLQQEPALKNSKLISSLYLDNTNCHPDIVIPSRQKATEQIKEVIRAHPHHQVKIGTYSLGKESLLVELAKEFGSWIVVSPQKLELMKLLEMEDVFTSEEGMGRIHAVDFSEIRQANMNCWNQSHPTIAVLPTSRPLKFQHPDIHVVPYSDHSSFQELLEFVAWLKPCSIIPVVKKEECQVYFQQYLTAKNCTPLESKVPESVKIFMQQGNSKWERPSKQLKLSISHHVPKGVLFDPPEICSSESENGCDAEISQQSCPEPVEKAVPCSQSGCVEEDQKDITAKRENLESQRAITSESTTSSKHQLKGSGVNQCQKCQATVTLKHTNTLSWFERDAERTLCSSVGSECMGNLALENHVPSTSHAAQIDTHDPFASPADVTYQPADEQAPQGLLQEYDLSPLNIPKQLSLQHFDWQVDNYLKKGKDRKWNNEEGKSAIEIAELAAASARTSANAKGLLSASHPPQIGSGR</sequence>
<comment type="catalytic activity">
    <reaction evidence="1">
        <text>a beta-lactam + H2O = a substituted beta-amino acid</text>
        <dbReference type="Rhea" id="RHEA:20401"/>
        <dbReference type="ChEBI" id="CHEBI:15377"/>
        <dbReference type="ChEBI" id="CHEBI:35627"/>
        <dbReference type="ChEBI" id="CHEBI:140347"/>
        <dbReference type="EC" id="3.5.2.6"/>
    </reaction>
</comment>
<evidence type="ECO:0000256" key="2">
    <source>
        <dbReference type="ARBA" id="ARBA00004123"/>
    </source>
</evidence>
<accession>A0A670HZH1</accession>
<evidence type="ECO:0000313" key="25">
    <source>
        <dbReference type="Proteomes" id="UP000472272"/>
    </source>
</evidence>
<evidence type="ECO:0000256" key="4">
    <source>
        <dbReference type="ARBA" id="ARBA00004574"/>
    </source>
</evidence>
<dbReference type="CTD" id="64858"/>
<dbReference type="InterPro" id="IPR001279">
    <property type="entry name" value="Metallo-B-lactamas"/>
</dbReference>
<evidence type="ECO:0000256" key="11">
    <source>
        <dbReference type="ARBA" id="ARBA00022763"/>
    </source>
</evidence>
<evidence type="ECO:0000256" key="14">
    <source>
        <dbReference type="ARBA" id="ARBA00022843"/>
    </source>
</evidence>
<keyword evidence="9" id="KW-1017">Isopeptide bond</keyword>
<dbReference type="FunFam" id="3.60.15.10:FF:000022">
    <property type="entry name" value="DNA cross-link repair 1B"/>
    <property type="match status" value="1"/>
</dbReference>
<keyword evidence="10" id="KW-0540">Nuclease</keyword>
<keyword evidence="11" id="KW-0227">DNA damage</keyword>
<evidence type="ECO:0000256" key="12">
    <source>
        <dbReference type="ARBA" id="ARBA00022801"/>
    </source>
</evidence>
<dbReference type="GO" id="GO:0035312">
    <property type="term" value="F:5'-3' DNA exonuclease activity"/>
    <property type="evidence" value="ECO:0007669"/>
    <property type="project" value="TreeGrafter"/>
</dbReference>
<keyword evidence="12" id="KW-0378">Hydrolase</keyword>
<evidence type="ECO:0000256" key="20">
    <source>
        <dbReference type="ARBA" id="ARBA00041693"/>
    </source>
</evidence>
<keyword evidence="7" id="KW-0158">Chromosome</keyword>
<evidence type="ECO:0000256" key="3">
    <source>
        <dbReference type="ARBA" id="ARBA00004300"/>
    </source>
</evidence>
<feature type="domain" description="Metallo-beta-lactamase" evidence="23">
    <location>
        <begin position="1"/>
        <end position="172"/>
    </location>
</feature>
<feature type="region of interest" description="Disordered" evidence="22">
    <location>
        <begin position="574"/>
        <end position="593"/>
    </location>
</feature>
<evidence type="ECO:0000256" key="17">
    <source>
        <dbReference type="ARBA" id="ARBA00023212"/>
    </source>
</evidence>
<dbReference type="GO" id="GO:0042803">
    <property type="term" value="F:protein homodimerization activity"/>
    <property type="evidence" value="ECO:0007669"/>
    <property type="project" value="Ensembl"/>
</dbReference>
<dbReference type="KEGG" id="pmua:114599387"/>
<evidence type="ECO:0000256" key="8">
    <source>
        <dbReference type="ARBA" id="ARBA00022490"/>
    </source>
</evidence>
<dbReference type="GO" id="GO:0010833">
    <property type="term" value="P:telomere maintenance via telomere lengthening"/>
    <property type="evidence" value="ECO:0007669"/>
    <property type="project" value="Ensembl"/>
</dbReference>
<keyword evidence="18" id="KW-0539">Nucleus</keyword>
<keyword evidence="16" id="KW-0234">DNA repair</keyword>
<dbReference type="Gene3D" id="3.60.15.10">
    <property type="entry name" value="Ribonuclease Z/Hydroxyacylglutathione hydrolase-like"/>
    <property type="match status" value="1"/>
</dbReference>
<dbReference type="GO" id="GO:0005813">
    <property type="term" value="C:centrosome"/>
    <property type="evidence" value="ECO:0007669"/>
    <property type="project" value="UniProtKB-SubCell"/>
</dbReference>
<dbReference type="AlphaFoldDB" id="A0A670HZH1"/>
<dbReference type="GeneID" id="114599387"/>
<evidence type="ECO:0000256" key="22">
    <source>
        <dbReference type="SAM" id="MobiDB-lite"/>
    </source>
</evidence>
<dbReference type="EC" id="3.5.2.6" evidence="6"/>
<evidence type="ECO:0000256" key="9">
    <source>
        <dbReference type="ARBA" id="ARBA00022499"/>
    </source>
</evidence>
<name>A0A670HZH1_PODMU</name>
<protein>
    <recommendedName>
        <fullName evidence="19">5' exonuclease Apollo</fullName>
        <ecNumber evidence="6">3.5.2.6</ecNumber>
    </recommendedName>
    <alternativeName>
        <fullName evidence="20">DNA cross-link repair 1B protein</fullName>
    </alternativeName>
    <alternativeName>
        <fullName evidence="21">SNM1 homolog B</fullName>
    </alternativeName>
</protein>
<reference evidence="24" key="2">
    <citation type="submission" date="2025-08" db="UniProtKB">
        <authorList>
            <consortium name="Ensembl"/>
        </authorList>
    </citation>
    <scope>IDENTIFICATION</scope>
</reference>
<evidence type="ECO:0000256" key="19">
    <source>
        <dbReference type="ARBA" id="ARBA00039555"/>
    </source>
</evidence>
<evidence type="ECO:0000256" key="1">
    <source>
        <dbReference type="ARBA" id="ARBA00001526"/>
    </source>
</evidence>
<comment type="similarity">
    <text evidence="5">Belongs to the DNA repair metallo-beta-lactamase (DRMBL) family.</text>
</comment>
<dbReference type="CDD" id="cd16273">
    <property type="entry name" value="SNM1A-1C-like_MBL-fold"/>
    <property type="match status" value="1"/>
</dbReference>
<dbReference type="GO" id="GO:0003684">
    <property type="term" value="F:damaged DNA binding"/>
    <property type="evidence" value="ECO:0007669"/>
    <property type="project" value="TreeGrafter"/>
</dbReference>
<dbReference type="OrthoDB" id="262529at2759"/>
<evidence type="ECO:0000256" key="15">
    <source>
        <dbReference type="ARBA" id="ARBA00022895"/>
    </source>
</evidence>
<dbReference type="Pfam" id="PF07522">
    <property type="entry name" value="DRMBL"/>
    <property type="match status" value="1"/>
</dbReference>
<dbReference type="GO" id="GO:0031848">
    <property type="term" value="P:protection from non-homologous end joining at telomere"/>
    <property type="evidence" value="ECO:0007669"/>
    <property type="project" value="Ensembl"/>
</dbReference>
<keyword evidence="25" id="KW-1185">Reference proteome</keyword>
<comment type="subcellular location">
    <subcellularLocation>
        <location evidence="4">Chromosome</location>
        <location evidence="4">Telomere</location>
    </subcellularLocation>
    <subcellularLocation>
        <location evidence="3">Cytoplasm</location>
        <location evidence="3">Cytoskeleton</location>
        <location evidence="3">Microtubule organizing center</location>
        <location evidence="3">Centrosome</location>
    </subcellularLocation>
    <subcellularLocation>
        <location evidence="2">Nucleus</location>
    </subcellularLocation>
</comment>
<feature type="compositionally biased region" description="Polar residues" evidence="22">
    <location>
        <begin position="414"/>
        <end position="427"/>
    </location>
</feature>
<dbReference type="GO" id="GO:0016604">
    <property type="term" value="C:nuclear body"/>
    <property type="evidence" value="ECO:0007669"/>
    <property type="project" value="Ensembl"/>
</dbReference>
<dbReference type="SMART" id="SM00849">
    <property type="entry name" value="Lactamase_B"/>
    <property type="match status" value="1"/>
</dbReference>
<dbReference type="GO" id="GO:0036297">
    <property type="term" value="P:interstrand cross-link repair"/>
    <property type="evidence" value="ECO:0007669"/>
    <property type="project" value="Ensembl"/>
</dbReference>
<evidence type="ECO:0000256" key="13">
    <source>
        <dbReference type="ARBA" id="ARBA00022839"/>
    </source>
</evidence>
<keyword evidence="13" id="KW-0269">Exonuclease</keyword>
<reference evidence="24 25" key="1">
    <citation type="journal article" date="2019" name="Proc. Natl. Acad. Sci. U.S.A.">
        <title>Regulatory changes in pterin and carotenoid genes underlie balanced color polymorphisms in the wall lizard.</title>
        <authorList>
            <person name="Andrade P."/>
            <person name="Pinho C."/>
            <person name="Perez I de Lanuza G."/>
            <person name="Afonso S."/>
            <person name="Brejcha J."/>
            <person name="Rubin C.J."/>
            <person name="Wallerman O."/>
            <person name="Pereira P."/>
            <person name="Sabatino S.J."/>
            <person name="Bellati A."/>
            <person name="Pellitteri-Rosa D."/>
            <person name="Bosakova Z."/>
            <person name="Bunikis I."/>
            <person name="Carretero M.A."/>
            <person name="Feiner N."/>
            <person name="Marsik P."/>
            <person name="Pauperio F."/>
            <person name="Salvi D."/>
            <person name="Soler L."/>
            <person name="While G.M."/>
            <person name="Uller T."/>
            <person name="Font E."/>
            <person name="Andersson L."/>
            <person name="Carneiro M."/>
        </authorList>
    </citation>
    <scope>NUCLEOTIDE SEQUENCE</scope>
</reference>
<dbReference type="SUPFAM" id="SSF56281">
    <property type="entry name" value="Metallo-hydrolase/oxidoreductase"/>
    <property type="match status" value="1"/>
</dbReference>
<feature type="region of interest" description="Disordered" evidence="22">
    <location>
        <begin position="408"/>
        <end position="431"/>
    </location>
</feature>
<evidence type="ECO:0000259" key="23">
    <source>
        <dbReference type="SMART" id="SM00849"/>
    </source>
</evidence>
<dbReference type="GO" id="GO:0000781">
    <property type="term" value="C:chromosome, telomeric region"/>
    <property type="evidence" value="ECO:0007669"/>
    <property type="project" value="UniProtKB-SubCell"/>
</dbReference>
<dbReference type="Ensembl" id="ENSPMRT00000004849.1">
    <property type="protein sequence ID" value="ENSPMRP00000004547.1"/>
    <property type="gene ID" value="ENSPMRG00000003115.1"/>
</dbReference>
<dbReference type="GO" id="GO:0006303">
    <property type="term" value="P:double-strand break repair via nonhomologous end joining"/>
    <property type="evidence" value="ECO:0007669"/>
    <property type="project" value="TreeGrafter"/>
</dbReference>
<dbReference type="FunFam" id="3.40.50.12650:FF:000003">
    <property type="entry name" value="DNA cross-link repair 1B"/>
    <property type="match status" value="1"/>
</dbReference>
<dbReference type="OMA" id="EMQRETM"/>
<dbReference type="PANTHER" id="PTHR23240:SF26">
    <property type="entry name" value="5' EXONUCLEASE APOLLO"/>
    <property type="match status" value="1"/>
</dbReference>
<dbReference type="Proteomes" id="UP000472272">
    <property type="component" value="Chromosome 6"/>
</dbReference>
<evidence type="ECO:0000256" key="21">
    <source>
        <dbReference type="ARBA" id="ARBA00042738"/>
    </source>
</evidence>
<dbReference type="InterPro" id="IPR011084">
    <property type="entry name" value="DRMBL"/>
</dbReference>
<proteinExistence type="inferred from homology"/>
<evidence type="ECO:0000256" key="18">
    <source>
        <dbReference type="ARBA" id="ARBA00023242"/>
    </source>
</evidence>
<dbReference type="RefSeq" id="XP_028590367.1">
    <property type="nucleotide sequence ID" value="XM_028734534.1"/>
</dbReference>